<reference evidence="2 3" key="1">
    <citation type="submission" date="2020-02" db="EMBL/GenBank/DDBJ databases">
        <title>Genomic and physiological characterization of two novel Nitrospinaceae genera.</title>
        <authorList>
            <person name="Mueller A.J."/>
            <person name="Jung M.-Y."/>
            <person name="Strachan C.R."/>
            <person name="Herbold C.W."/>
            <person name="Kirkegaard R.H."/>
            <person name="Daims H."/>
        </authorList>
    </citation>
    <scope>NUCLEOTIDE SEQUENCE [LARGE SCALE GENOMIC DNA]</scope>
    <source>
        <strain evidence="2">EB</strain>
    </source>
</reference>
<dbReference type="SUPFAM" id="SSF50800">
    <property type="entry name" value="PK beta-barrel domain-like"/>
    <property type="match status" value="1"/>
</dbReference>
<dbReference type="PROSITE" id="PS51340">
    <property type="entry name" value="MOSC"/>
    <property type="match status" value="1"/>
</dbReference>
<dbReference type="GO" id="GO:0030151">
    <property type="term" value="F:molybdenum ion binding"/>
    <property type="evidence" value="ECO:0007669"/>
    <property type="project" value="InterPro"/>
</dbReference>
<protein>
    <submittedName>
        <fullName evidence="2">MOSC domain-containing protein</fullName>
    </submittedName>
</protein>
<dbReference type="InterPro" id="IPR005302">
    <property type="entry name" value="MoCF_Sase_C"/>
</dbReference>
<evidence type="ECO:0000259" key="1">
    <source>
        <dbReference type="PROSITE" id="PS51340"/>
    </source>
</evidence>
<accession>A0A7T0BZE1</accession>
<proteinExistence type="predicted"/>
<dbReference type="GO" id="GO:0030170">
    <property type="term" value="F:pyridoxal phosphate binding"/>
    <property type="evidence" value="ECO:0007669"/>
    <property type="project" value="InterPro"/>
</dbReference>
<dbReference type="Proteomes" id="UP000594688">
    <property type="component" value="Chromosome"/>
</dbReference>
<dbReference type="InterPro" id="IPR011037">
    <property type="entry name" value="Pyrv_Knase-like_insert_dom_sf"/>
</dbReference>
<evidence type="ECO:0000313" key="2">
    <source>
        <dbReference type="EMBL" id="QPJ63759.1"/>
    </source>
</evidence>
<sequence length="267" mass="29128">MTGEILSTSEIGQNGLWGDRGYAIIDKADGKVATAKNPKKWPSLLNYQATIKDLASNNSISPVTIKFPDGTLVSSDQSGIDEKLSQAFGREVFLARTESGKIAGVQSPIPDSWTASSEEYNLDLDGRVEKESVTDFELPEGTFFDAAKLHLLTTSTLSRLSEIYPEGEFNIQRFRPNIVVETIGTENSFVENEWIGHTLVLGNEVRLKVTEACPRCVMTTLGQGDLPKDTGILRTAAQHNQGYIGVYATVVQSGKIKQGDSVRLEKG</sequence>
<dbReference type="GO" id="GO:0003824">
    <property type="term" value="F:catalytic activity"/>
    <property type="evidence" value="ECO:0007669"/>
    <property type="project" value="InterPro"/>
</dbReference>
<name>A0A7T0BZE1_9BACT</name>
<dbReference type="Pfam" id="PF03473">
    <property type="entry name" value="MOSC"/>
    <property type="match status" value="1"/>
</dbReference>
<dbReference type="KEGG" id="nli:G3M70_08220"/>
<evidence type="ECO:0000313" key="3">
    <source>
        <dbReference type="Proteomes" id="UP000594688"/>
    </source>
</evidence>
<dbReference type="AlphaFoldDB" id="A0A7T0BZE1"/>
<dbReference type="Gene3D" id="2.40.33.20">
    <property type="entry name" value="PK beta-barrel domain-like"/>
    <property type="match status" value="1"/>
</dbReference>
<feature type="domain" description="MOSC" evidence="1">
    <location>
        <begin position="122"/>
        <end position="265"/>
    </location>
</feature>
<organism evidence="2 3">
    <name type="scientific">Candidatus Nitronauta litoralis</name>
    <dbReference type="NCBI Taxonomy" id="2705533"/>
    <lineage>
        <taxon>Bacteria</taxon>
        <taxon>Pseudomonadati</taxon>
        <taxon>Nitrospinota/Tectimicrobiota group</taxon>
        <taxon>Nitrospinota</taxon>
        <taxon>Nitrospinia</taxon>
        <taxon>Nitrospinales</taxon>
        <taxon>Nitrospinaceae</taxon>
        <taxon>Candidatus Nitronauta</taxon>
    </lineage>
</organism>
<gene>
    <name evidence="2" type="ORF">G3M70_08220</name>
</gene>
<dbReference type="EMBL" id="CP048685">
    <property type="protein sequence ID" value="QPJ63759.1"/>
    <property type="molecule type" value="Genomic_DNA"/>
</dbReference>